<evidence type="ECO:0000256" key="7">
    <source>
        <dbReference type="ARBA" id="ARBA00022605"/>
    </source>
</evidence>
<dbReference type="HAMAP" id="MF_01014">
    <property type="entry name" value="HisA"/>
    <property type="match status" value="1"/>
</dbReference>
<dbReference type="PANTHER" id="PTHR43090:SF2">
    <property type="entry name" value="1-(5-PHOSPHORIBOSYL)-5-[(5-PHOSPHORIBOSYLAMINO)METHYLIDENEAMINO] IMIDAZOLE-4-CARBOXAMIDE ISOMERASE"/>
    <property type="match status" value="1"/>
</dbReference>
<reference evidence="10" key="1">
    <citation type="submission" date="2020-05" db="EMBL/GenBank/DDBJ databases">
        <authorList>
            <person name="Chiriac C."/>
            <person name="Salcher M."/>
            <person name="Ghai R."/>
            <person name="Kavagutti S V."/>
        </authorList>
    </citation>
    <scope>NUCLEOTIDE SEQUENCE</scope>
</reference>
<dbReference type="GO" id="GO:0003949">
    <property type="term" value="F:1-(5-phosphoribosyl)-5-[(5-phosphoribosylamino)methylideneamino]imidazole-4-carboxamide isomerase activity"/>
    <property type="evidence" value="ECO:0007669"/>
    <property type="project" value="UniProtKB-EC"/>
</dbReference>
<comment type="subcellular location">
    <subcellularLocation>
        <location evidence="2">Cytoplasm</location>
    </subcellularLocation>
</comment>
<keyword evidence="7" id="KW-0028">Amino-acid biosynthesis</keyword>
<dbReference type="EC" id="5.3.1.16" evidence="5"/>
<dbReference type="PANTHER" id="PTHR43090">
    <property type="entry name" value="1-(5-PHOSPHORIBOSYL)-5-[(5-PHOSPHORIBOSYLAMINO)METHYLIDENEAMINO] IMIDAZOLE-4-CARBOXAMIDE ISOMERASE"/>
    <property type="match status" value="1"/>
</dbReference>
<accession>A0A6J6GJV7</accession>
<sequence>MNLYPAIDLFGGQVVRLRQGEYDDSTVYGNDPVAVAESFVEQGATWVHMVDLDAARSGEPVNRPIIAAVAQALQGRAQLQVGGGVRGESDAIALASAGVHRVVMGSAAVANPSLVAVVSRHVAVAVGLDHRDGIAATHGWTESSGVSVEELLQQFPTASAFVITDISRDGMLTGSDVEGLTRAVASTSIPIVASGGVGQLSHVKELAKIAGLDGVIVGKAIYENKFTVAEAMAVLR</sequence>
<dbReference type="GO" id="GO:0005737">
    <property type="term" value="C:cytoplasm"/>
    <property type="evidence" value="ECO:0007669"/>
    <property type="project" value="UniProtKB-SubCell"/>
</dbReference>
<dbReference type="Pfam" id="PF00977">
    <property type="entry name" value="His_biosynth"/>
    <property type="match status" value="1"/>
</dbReference>
<dbReference type="InterPro" id="IPR023016">
    <property type="entry name" value="HisA/PriA"/>
</dbReference>
<keyword evidence="6" id="KW-0963">Cytoplasm</keyword>
<evidence type="ECO:0000256" key="1">
    <source>
        <dbReference type="ARBA" id="ARBA00000901"/>
    </source>
</evidence>
<organism evidence="10">
    <name type="scientific">freshwater metagenome</name>
    <dbReference type="NCBI Taxonomy" id="449393"/>
    <lineage>
        <taxon>unclassified sequences</taxon>
        <taxon>metagenomes</taxon>
        <taxon>ecological metagenomes</taxon>
    </lineage>
</organism>
<dbReference type="Gene3D" id="3.20.20.70">
    <property type="entry name" value="Aldolase class I"/>
    <property type="match status" value="1"/>
</dbReference>
<dbReference type="InterPro" id="IPR011060">
    <property type="entry name" value="RibuloseP-bd_barrel"/>
</dbReference>
<evidence type="ECO:0000256" key="9">
    <source>
        <dbReference type="ARBA" id="ARBA00023235"/>
    </source>
</evidence>
<dbReference type="CDD" id="cd04732">
    <property type="entry name" value="HisA"/>
    <property type="match status" value="1"/>
</dbReference>
<keyword evidence="9" id="KW-0413">Isomerase</keyword>
<comment type="catalytic activity">
    <reaction evidence="1">
        <text>1-(5-phospho-beta-D-ribosyl)-5-[(5-phospho-beta-D-ribosylamino)methylideneamino]imidazole-4-carboxamide = 5-[(5-phospho-1-deoxy-D-ribulos-1-ylimino)methylamino]-1-(5-phospho-beta-D-ribosyl)imidazole-4-carboxamide</text>
        <dbReference type="Rhea" id="RHEA:15469"/>
        <dbReference type="ChEBI" id="CHEBI:58435"/>
        <dbReference type="ChEBI" id="CHEBI:58525"/>
        <dbReference type="EC" id="5.3.1.16"/>
    </reaction>
</comment>
<dbReference type="InterPro" id="IPR006062">
    <property type="entry name" value="His_biosynth"/>
</dbReference>
<comment type="similarity">
    <text evidence="4">Belongs to the HisA/HisF family.</text>
</comment>
<dbReference type="InterPro" id="IPR013785">
    <property type="entry name" value="Aldolase_TIM"/>
</dbReference>
<name>A0A6J6GJV7_9ZZZZ</name>
<evidence type="ECO:0000256" key="2">
    <source>
        <dbReference type="ARBA" id="ARBA00004496"/>
    </source>
</evidence>
<dbReference type="SUPFAM" id="SSF51366">
    <property type="entry name" value="Ribulose-phoshate binding barrel"/>
    <property type="match status" value="1"/>
</dbReference>
<dbReference type="GO" id="GO:0000105">
    <property type="term" value="P:L-histidine biosynthetic process"/>
    <property type="evidence" value="ECO:0007669"/>
    <property type="project" value="UniProtKB-UniPathway"/>
</dbReference>
<proteinExistence type="inferred from homology"/>
<dbReference type="AlphaFoldDB" id="A0A6J6GJV7"/>
<gene>
    <name evidence="10" type="ORF">UFOPK1808_00807</name>
</gene>
<evidence type="ECO:0000256" key="5">
    <source>
        <dbReference type="ARBA" id="ARBA00012550"/>
    </source>
</evidence>
<evidence type="ECO:0000256" key="4">
    <source>
        <dbReference type="ARBA" id="ARBA00009667"/>
    </source>
</evidence>
<protein>
    <recommendedName>
        <fullName evidence="5">1-(5-phosphoribosyl)-5-[(5-phosphoribosylamino)methylideneamino]imidazole-4-carboxamideisomerase</fullName>
        <ecNumber evidence="5">5.3.1.16</ecNumber>
    </recommendedName>
</protein>
<keyword evidence="8" id="KW-0368">Histidine biosynthesis</keyword>
<evidence type="ECO:0000256" key="3">
    <source>
        <dbReference type="ARBA" id="ARBA00005133"/>
    </source>
</evidence>
<dbReference type="InterPro" id="IPR044524">
    <property type="entry name" value="Isoase_HisA-like"/>
</dbReference>
<dbReference type="GO" id="GO:0000162">
    <property type="term" value="P:L-tryptophan biosynthetic process"/>
    <property type="evidence" value="ECO:0007669"/>
    <property type="project" value="TreeGrafter"/>
</dbReference>
<evidence type="ECO:0000256" key="8">
    <source>
        <dbReference type="ARBA" id="ARBA00023102"/>
    </source>
</evidence>
<dbReference type="FunFam" id="3.20.20.70:FF:000009">
    <property type="entry name" value="1-(5-phosphoribosyl)-5-[(5-phosphoribosylamino)methylideneamino] imidazole-4-carboxamide isomerase"/>
    <property type="match status" value="1"/>
</dbReference>
<dbReference type="EMBL" id="CAEZUL010000078">
    <property type="protein sequence ID" value="CAB4601602.1"/>
    <property type="molecule type" value="Genomic_DNA"/>
</dbReference>
<evidence type="ECO:0000256" key="6">
    <source>
        <dbReference type="ARBA" id="ARBA00022490"/>
    </source>
</evidence>
<comment type="pathway">
    <text evidence="3">Amino-acid biosynthesis; L-histidine biosynthesis; L-histidine from 5-phospho-alpha-D-ribose 1-diphosphate: step 4/9.</text>
</comment>
<dbReference type="UniPathway" id="UPA00031">
    <property type="reaction ID" value="UER00009"/>
</dbReference>
<evidence type="ECO:0000313" key="10">
    <source>
        <dbReference type="EMBL" id="CAB4601602.1"/>
    </source>
</evidence>